<dbReference type="GO" id="GO:0009579">
    <property type="term" value="C:thylakoid"/>
    <property type="evidence" value="ECO:0000318"/>
    <property type="project" value="GO_Central"/>
</dbReference>
<keyword evidence="4" id="KW-1185">Reference proteome</keyword>
<dbReference type="InParanoid" id="M1E1C6"/>
<feature type="compositionally biased region" description="Basic and acidic residues" evidence="1">
    <location>
        <begin position="58"/>
        <end position="67"/>
    </location>
</feature>
<dbReference type="InterPro" id="IPR046796">
    <property type="entry name" value="Transposase_32_dom"/>
</dbReference>
<evidence type="ECO:0000259" key="2">
    <source>
        <dbReference type="Pfam" id="PF20167"/>
    </source>
</evidence>
<evidence type="ECO:0000256" key="1">
    <source>
        <dbReference type="SAM" id="MobiDB-lite"/>
    </source>
</evidence>
<dbReference type="Proteomes" id="UP000011115">
    <property type="component" value="Unassembled WGS sequence"/>
</dbReference>
<dbReference type="PANTHER" id="PTHR33180:SF31">
    <property type="entry name" value="POLYPROTEIN PROTEIN"/>
    <property type="match status" value="1"/>
</dbReference>
<protein>
    <submittedName>
        <fullName evidence="3">Polyprotein protein</fullName>
    </submittedName>
</protein>
<reference evidence="4" key="1">
    <citation type="journal article" date="2011" name="Nature">
        <title>Genome sequence and analysis of the tuber crop potato.</title>
        <authorList>
            <consortium name="The Potato Genome Sequencing Consortium"/>
        </authorList>
    </citation>
    <scope>NUCLEOTIDE SEQUENCE [LARGE SCALE GENOMIC DNA]</scope>
    <source>
        <strain evidence="4">cv. DM1-3 516 R44</strain>
    </source>
</reference>
<dbReference type="AlphaFoldDB" id="M1E1C6"/>
<dbReference type="PANTHER" id="PTHR33180">
    <property type="entry name" value="PHOTOSYSTEM II CP43 REACTION CENTER PROTEIN"/>
    <property type="match status" value="1"/>
</dbReference>
<dbReference type="Pfam" id="PF20167">
    <property type="entry name" value="Transposase_32"/>
    <property type="match status" value="1"/>
</dbReference>
<feature type="domain" description="Putative plant transposon protein" evidence="2">
    <location>
        <begin position="146"/>
        <end position="266"/>
    </location>
</feature>
<organism evidence="3 4">
    <name type="scientific">Solanum tuberosum</name>
    <name type="common">Potato</name>
    <dbReference type="NCBI Taxonomy" id="4113"/>
    <lineage>
        <taxon>Eukaryota</taxon>
        <taxon>Viridiplantae</taxon>
        <taxon>Streptophyta</taxon>
        <taxon>Embryophyta</taxon>
        <taxon>Tracheophyta</taxon>
        <taxon>Spermatophyta</taxon>
        <taxon>Magnoliopsida</taxon>
        <taxon>eudicotyledons</taxon>
        <taxon>Gunneridae</taxon>
        <taxon>Pentapetalae</taxon>
        <taxon>asterids</taxon>
        <taxon>lamiids</taxon>
        <taxon>Solanales</taxon>
        <taxon>Solanaceae</taxon>
        <taxon>Solanoideae</taxon>
        <taxon>Solaneae</taxon>
        <taxon>Solanum</taxon>
    </lineage>
</organism>
<evidence type="ECO:0000313" key="4">
    <source>
        <dbReference type="Proteomes" id="UP000011115"/>
    </source>
</evidence>
<dbReference type="HOGENOM" id="CLU_029307_1_3_1"/>
<name>M1E1C6_SOLTU</name>
<sequence>MSCSNDDQMDHSPLRMMILRDNILSFSQLEDMARTNLDMSPRKRARGVVINEGGANPPKKERKEPPKGGKGRGKRPISDVPEHNSGMPAPAPPVAPVPPVQIPPPRVLNRLKVDRLQTILEEKILSTEGLDGKYSRVRETLQYHFFEQFTRPRGPYIPTWVQDFYSAYGDLVPKGKKKASTFRLVGSIMVWETVVHCSRDHINTVFDRRSNFDYPSLATTTTPLDELKGWLAPLISNTTLRWIEEEVPIEKKNFSVATRYWFGFITIVETCESRQGETSEVTILKVEVADLRKDVDYLKSTDFTSLLEAADDVDSPVTSEIHPATTGDVHRDDIAADKS</sequence>
<accession>M1E1C6</accession>
<proteinExistence type="predicted"/>
<dbReference type="PaxDb" id="4113-PGSC0003DMT400097758"/>
<dbReference type="EnsemblPlants" id="PGSC0003DMT400097758">
    <property type="protein sequence ID" value="PGSC0003DMT400097758"/>
    <property type="gene ID" value="PGSC0003DMG400047329"/>
</dbReference>
<reference evidence="3" key="2">
    <citation type="submission" date="2015-06" db="UniProtKB">
        <authorList>
            <consortium name="EnsemblPlants"/>
        </authorList>
    </citation>
    <scope>IDENTIFICATION</scope>
    <source>
        <strain evidence="3">DM1-3 516 R44</strain>
    </source>
</reference>
<dbReference type="Gramene" id="PGSC0003DMT400097758">
    <property type="protein sequence ID" value="PGSC0003DMT400097758"/>
    <property type="gene ID" value="PGSC0003DMG400047329"/>
</dbReference>
<dbReference type="GO" id="GO:0009523">
    <property type="term" value="C:photosystem II"/>
    <property type="evidence" value="ECO:0000318"/>
    <property type="project" value="GO_Central"/>
</dbReference>
<evidence type="ECO:0000313" key="3">
    <source>
        <dbReference type="EnsemblPlants" id="PGSC0003DMT400097758"/>
    </source>
</evidence>
<feature type="compositionally biased region" description="Basic and acidic residues" evidence="1">
    <location>
        <begin position="328"/>
        <end position="339"/>
    </location>
</feature>
<feature type="region of interest" description="Disordered" evidence="1">
    <location>
        <begin position="317"/>
        <end position="339"/>
    </location>
</feature>
<feature type="compositionally biased region" description="Pro residues" evidence="1">
    <location>
        <begin position="89"/>
        <end position="103"/>
    </location>
</feature>
<feature type="region of interest" description="Disordered" evidence="1">
    <location>
        <begin position="35"/>
        <end position="103"/>
    </location>
</feature>